<protein>
    <submittedName>
        <fullName evidence="4">Penicillin-Binding Protein C-terminus Family</fullName>
    </submittedName>
</protein>
<dbReference type="Gene3D" id="2.60.40.10">
    <property type="entry name" value="Immunoglobulins"/>
    <property type="match status" value="1"/>
</dbReference>
<feature type="region of interest" description="Disordered" evidence="1">
    <location>
        <begin position="69"/>
        <end position="98"/>
    </location>
</feature>
<dbReference type="EMBL" id="FOUO01000006">
    <property type="protein sequence ID" value="SFM46576.1"/>
    <property type="molecule type" value="Genomic_DNA"/>
</dbReference>
<feature type="domain" description="DUF4124" evidence="3">
    <location>
        <begin position="10"/>
        <end position="57"/>
    </location>
</feature>
<evidence type="ECO:0000256" key="1">
    <source>
        <dbReference type="SAM" id="MobiDB-lite"/>
    </source>
</evidence>
<accession>A0A1I4R3N7</accession>
<keyword evidence="5" id="KW-1185">Reference proteome</keyword>
<evidence type="ECO:0000256" key="2">
    <source>
        <dbReference type="SAM" id="SignalP"/>
    </source>
</evidence>
<dbReference type="STRING" id="195064.SAMN05421721_106105"/>
<dbReference type="RefSeq" id="WP_177217602.1">
    <property type="nucleotide sequence ID" value="NZ_FOUO01000006.1"/>
</dbReference>
<feature type="chain" id="PRO_5011756613" evidence="2">
    <location>
        <begin position="21"/>
        <end position="187"/>
    </location>
</feature>
<gene>
    <name evidence="4" type="ORF">SAMN05421721_106105</name>
</gene>
<organism evidence="4 5">
    <name type="scientific">Ectothiorhodospira mobilis</name>
    <dbReference type="NCBI Taxonomy" id="195064"/>
    <lineage>
        <taxon>Bacteria</taxon>
        <taxon>Pseudomonadati</taxon>
        <taxon>Pseudomonadota</taxon>
        <taxon>Gammaproteobacteria</taxon>
        <taxon>Chromatiales</taxon>
        <taxon>Ectothiorhodospiraceae</taxon>
        <taxon>Ectothiorhodospira</taxon>
    </lineage>
</organism>
<evidence type="ECO:0000313" key="4">
    <source>
        <dbReference type="EMBL" id="SFM46576.1"/>
    </source>
</evidence>
<feature type="signal peptide" evidence="2">
    <location>
        <begin position="1"/>
        <end position="20"/>
    </location>
</feature>
<evidence type="ECO:0000259" key="3">
    <source>
        <dbReference type="Pfam" id="PF13511"/>
    </source>
</evidence>
<evidence type="ECO:0000313" key="5">
    <source>
        <dbReference type="Proteomes" id="UP000199556"/>
    </source>
</evidence>
<dbReference type="Proteomes" id="UP000199556">
    <property type="component" value="Unassembled WGS sequence"/>
</dbReference>
<proteinExistence type="predicted"/>
<reference evidence="4 5" key="1">
    <citation type="submission" date="2016-10" db="EMBL/GenBank/DDBJ databases">
        <authorList>
            <person name="de Groot N.N."/>
        </authorList>
    </citation>
    <scope>NUCLEOTIDE SEQUENCE [LARGE SCALE GENOMIC DNA]</scope>
    <source>
        <strain evidence="4 5">DSM 4180</strain>
    </source>
</reference>
<name>A0A1I4R3N7_ECTMO</name>
<feature type="region of interest" description="Disordered" evidence="1">
    <location>
        <begin position="167"/>
        <end position="187"/>
    </location>
</feature>
<feature type="compositionally biased region" description="Polar residues" evidence="1">
    <location>
        <begin position="81"/>
        <end position="90"/>
    </location>
</feature>
<dbReference type="AlphaFoldDB" id="A0A1I4R3N7"/>
<keyword evidence="2" id="KW-0732">Signal</keyword>
<dbReference type="InterPro" id="IPR025392">
    <property type="entry name" value="DUF4124"/>
</dbReference>
<dbReference type="InterPro" id="IPR013783">
    <property type="entry name" value="Ig-like_fold"/>
</dbReference>
<sequence>MRRPTALPMLLLALALPVQAEIYRWTDAEGRTVYGDTPPEGVEAARVRVDAPAATTPGLPEAEARRILQRPLDGEEEASDQGYTRVQITQPPDDGVVRTNTGEVQVAVTTEPALQQGEDHRIRLLLDGQAMGSGAGNRFALSQVDPGTHTLRAEVIDADGTVLQRSEESRFHLQRTTVRQQTRPRDG</sequence>
<dbReference type="Pfam" id="PF13511">
    <property type="entry name" value="DUF4124"/>
    <property type="match status" value="1"/>
</dbReference>